<reference evidence="1" key="1">
    <citation type="submission" date="2021-11" db="EMBL/GenBank/DDBJ databases">
        <title>Legionella maioricencis sp. nov., a new species isolated from hot water samples in Mallorca.</title>
        <authorList>
            <person name="Crespi S."/>
            <person name="Drasar V."/>
            <person name="Salva-Serra F."/>
            <person name="Jaen-Luchoro D."/>
            <person name="Pineiro-Iglesias B."/>
            <person name="Aliaga F."/>
            <person name="Fernandez-Juarez V."/>
            <person name="Coll G."/>
            <person name="Moore E.R.B."/>
            <person name="Bennasar-Figueras A."/>
        </authorList>
    </citation>
    <scope>NUCLEOTIDE SEQUENCE</scope>
    <source>
        <strain evidence="1">HCPI-6</strain>
    </source>
</reference>
<evidence type="ECO:0000313" key="1">
    <source>
        <dbReference type="EMBL" id="MCL9683705.1"/>
    </source>
</evidence>
<dbReference type="Proteomes" id="UP001139721">
    <property type="component" value="Unassembled WGS sequence"/>
</dbReference>
<dbReference type="EMBL" id="JAJKBJ010000005">
    <property type="protein sequence ID" value="MCL9683705.1"/>
    <property type="molecule type" value="Genomic_DNA"/>
</dbReference>
<gene>
    <name evidence="1" type="ORF">LOX96_06345</name>
</gene>
<dbReference type="AlphaFoldDB" id="A0A9X2IAK6"/>
<protein>
    <submittedName>
        <fullName evidence="1">Uncharacterized protein</fullName>
    </submittedName>
</protein>
<proteinExistence type="predicted"/>
<sequence>MTPEKLALLINEKYPKEVFFKPKYQPTLESLPEVDHEDEDEEVVEVEEVNHLAPPAT</sequence>
<accession>A0A9X2IAK6</accession>
<organism evidence="1 2">
    <name type="scientific">Legionella maioricensis</name>
    <dbReference type="NCBI Taxonomy" id="2896528"/>
    <lineage>
        <taxon>Bacteria</taxon>
        <taxon>Pseudomonadati</taxon>
        <taxon>Pseudomonadota</taxon>
        <taxon>Gammaproteobacteria</taxon>
        <taxon>Legionellales</taxon>
        <taxon>Legionellaceae</taxon>
        <taxon>Legionella</taxon>
    </lineage>
</organism>
<dbReference type="RefSeq" id="WP_250421621.1">
    <property type="nucleotide sequence ID" value="NZ_JAJKBJ010000005.1"/>
</dbReference>
<comment type="caution">
    <text evidence="1">The sequence shown here is derived from an EMBL/GenBank/DDBJ whole genome shotgun (WGS) entry which is preliminary data.</text>
</comment>
<name>A0A9X2IAK6_9GAMM</name>
<evidence type="ECO:0000313" key="2">
    <source>
        <dbReference type="Proteomes" id="UP001139721"/>
    </source>
</evidence>
<keyword evidence="2" id="KW-1185">Reference proteome</keyword>